<sequence>MSTSHRLAATVAVFGVLLATPPLITQGAALPIPVPQATMNCQESGSVSWAAPGIGNVPATIEWNAGIDFTNCTGPAVDQGHPTPVHLSEHGTELVSCDGDVSGHSGTGEITWSDGSASEMSAGVNVQSKSAGGGHGAFPITILTGNYAGHAATDDDTVTPSGQSCPGVTKATLTGTLSIF</sequence>
<dbReference type="AlphaFoldDB" id="A0A6I3L897"/>
<evidence type="ECO:0000313" key="2">
    <source>
        <dbReference type="EMBL" id="MTE16665.1"/>
    </source>
</evidence>
<dbReference type="EMBL" id="WMBB01000016">
    <property type="protein sequence ID" value="MTE16665.1"/>
    <property type="molecule type" value="Genomic_DNA"/>
</dbReference>
<reference evidence="2 3" key="1">
    <citation type="submission" date="2019-11" db="EMBL/GenBank/DDBJ databases">
        <title>Nocardia sp. nov. CT2-14 isolated from soil.</title>
        <authorList>
            <person name="Kanchanasin P."/>
            <person name="Tanasupawat S."/>
            <person name="Yuki M."/>
            <person name="Kudo T."/>
        </authorList>
    </citation>
    <scope>NUCLEOTIDE SEQUENCE [LARGE SCALE GENOMIC DNA]</scope>
    <source>
        <strain evidence="2 3">CT2-14</strain>
    </source>
</reference>
<evidence type="ECO:0000256" key="1">
    <source>
        <dbReference type="SAM" id="SignalP"/>
    </source>
</evidence>
<keyword evidence="3" id="KW-1185">Reference proteome</keyword>
<organism evidence="2 3">
    <name type="scientific">Nocardia aurantiaca</name>
    <dbReference type="NCBI Taxonomy" id="2675850"/>
    <lineage>
        <taxon>Bacteria</taxon>
        <taxon>Bacillati</taxon>
        <taxon>Actinomycetota</taxon>
        <taxon>Actinomycetes</taxon>
        <taxon>Mycobacteriales</taxon>
        <taxon>Nocardiaceae</taxon>
        <taxon>Nocardia</taxon>
    </lineage>
</organism>
<evidence type="ECO:0000313" key="3">
    <source>
        <dbReference type="Proteomes" id="UP000432464"/>
    </source>
</evidence>
<evidence type="ECO:0008006" key="4">
    <source>
        <dbReference type="Google" id="ProtNLM"/>
    </source>
</evidence>
<keyword evidence="1" id="KW-0732">Signal</keyword>
<gene>
    <name evidence="2" type="ORF">GLP40_28375</name>
</gene>
<protein>
    <recommendedName>
        <fullName evidence="4">Ig-like domain-containing protein</fullName>
    </recommendedName>
</protein>
<dbReference type="RefSeq" id="WP_154791098.1">
    <property type="nucleotide sequence ID" value="NZ_WMBB01000016.1"/>
</dbReference>
<proteinExistence type="predicted"/>
<accession>A0A6I3L897</accession>
<feature type="chain" id="PRO_5039231708" description="Ig-like domain-containing protein" evidence="1">
    <location>
        <begin position="26"/>
        <end position="180"/>
    </location>
</feature>
<comment type="caution">
    <text evidence="2">The sequence shown here is derived from an EMBL/GenBank/DDBJ whole genome shotgun (WGS) entry which is preliminary data.</text>
</comment>
<feature type="signal peptide" evidence="1">
    <location>
        <begin position="1"/>
        <end position="25"/>
    </location>
</feature>
<dbReference type="Proteomes" id="UP000432464">
    <property type="component" value="Unassembled WGS sequence"/>
</dbReference>
<name>A0A6I3L897_9NOCA</name>